<dbReference type="AlphaFoldDB" id="A0A2P6QCD0"/>
<gene>
    <name evidence="1" type="ORF">RchiOBHm_Chr5g0039741</name>
</gene>
<protein>
    <submittedName>
        <fullName evidence="1">Uncharacterized protein</fullName>
    </submittedName>
</protein>
<comment type="caution">
    <text evidence="1">The sequence shown here is derived from an EMBL/GenBank/DDBJ whole genome shotgun (WGS) entry which is preliminary data.</text>
</comment>
<dbReference type="EMBL" id="PDCK01000043">
    <property type="protein sequence ID" value="PRQ31830.1"/>
    <property type="molecule type" value="Genomic_DNA"/>
</dbReference>
<accession>A0A2P6QCD0</accession>
<dbReference type="Gramene" id="PRQ31830">
    <property type="protein sequence ID" value="PRQ31830"/>
    <property type="gene ID" value="RchiOBHm_Chr5g0039741"/>
</dbReference>
<dbReference type="Proteomes" id="UP000238479">
    <property type="component" value="Chromosome 5"/>
</dbReference>
<evidence type="ECO:0000313" key="1">
    <source>
        <dbReference type="EMBL" id="PRQ31830.1"/>
    </source>
</evidence>
<keyword evidence="2" id="KW-1185">Reference proteome</keyword>
<evidence type="ECO:0000313" key="2">
    <source>
        <dbReference type="Proteomes" id="UP000238479"/>
    </source>
</evidence>
<proteinExistence type="predicted"/>
<name>A0A2P6QCD0_ROSCH</name>
<sequence>MKTSLDKNKCKCVFPSINCFVEAPALPSPSPTLIQFQSSSPPSIHFDYGLLGIVQDHRRKKRKKCRGKEE</sequence>
<organism evidence="1 2">
    <name type="scientific">Rosa chinensis</name>
    <name type="common">China rose</name>
    <dbReference type="NCBI Taxonomy" id="74649"/>
    <lineage>
        <taxon>Eukaryota</taxon>
        <taxon>Viridiplantae</taxon>
        <taxon>Streptophyta</taxon>
        <taxon>Embryophyta</taxon>
        <taxon>Tracheophyta</taxon>
        <taxon>Spermatophyta</taxon>
        <taxon>Magnoliopsida</taxon>
        <taxon>eudicotyledons</taxon>
        <taxon>Gunneridae</taxon>
        <taxon>Pentapetalae</taxon>
        <taxon>rosids</taxon>
        <taxon>fabids</taxon>
        <taxon>Rosales</taxon>
        <taxon>Rosaceae</taxon>
        <taxon>Rosoideae</taxon>
        <taxon>Rosoideae incertae sedis</taxon>
        <taxon>Rosa</taxon>
    </lineage>
</organism>
<reference evidence="1 2" key="1">
    <citation type="journal article" date="2018" name="Nat. Genet.">
        <title>The Rosa genome provides new insights in the design of modern roses.</title>
        <authorList>
            <person name="Bendahmane M."/>
        </authorList>
    </citation>
    <scope>NUCLEOTIDE SEQUENCE [LARGE SCALE GENOMIC DNA]</scope>
    <source>
        <strain evidence="2">cv. Old Blush</strain>
    </source>
</reference>